<dbReference type="EMBL" id="JAENHO010000025">
    <property type="protein sequence ID" value="MBL7262003.1"/>
    <property type="molecule type" value="Genomic_DNA"/>
</dbReference>
<feature type="transmembrane region" description="Helical" evidence="1">
    <location>
        <begin position="157"/>
        <end position="173"/>
    </location>
</feature>
<evidence type="ECO:0008006" key="4">
    <source>
        <dbReference type="Google" id="ProtNLM"/>
    </source>
</evidence>
<keyword evidence="1" id="KW-0812">Transmembrane</keyword>
<gene>
    <name evidence="2" type="ORF">JKJ07_47805</name>
</gene>
<comment type="caution">
    <text evidence="2">The sequence shown here is derived from an EMBL/GenBank/DDBJ whole genome shotgun (WGS) entry which is preliminary data.</text>
</comment>
<evidence type="ECO:0000313" key="3">
    <source>
        <dbReference type="Proteomes" id="UP000598996"/>
    </source>
</evidence>
<name>A0ABS1W5K3_9ACTN</name>
<feature type="transmembrane region" description="Helical" evidence="1">
    <location>
        <begin position="211"/>
        <end position="227"/>
    </location>
</feature>
<keyword evidence="1" id="KW-1133">Transmembrane helix</keyword>
<organism evidence="2 3">
    <name type="scientific">Paractinoplanes lichenicola</name>
    <dbReference type="NCBI Taxonomy" id="2802976"/>
    <lineage>
        <taxon>Bacteria</taxon>
        <taxon>Bacillati</taxon>
        <taxon>Actinomycetota</taxon>
        <taxon>Actinomycetes</taxon>
        <taxon>Micromonosporales</taxon>
        <taxon>Micromonosporaceae</taxon>
        <taxon>Paractinoplanes</taxon>
    </lineage>
</organism>
<keyword evidence="1" id="KW-0472">Membrane</keyword>
<dbReference type="Proteomes" id="UP000598996">
    <property type="component" value="Unassembled WGS sequence"/>
</dbReference>
<protein>
    <recommendedName>
        <fullName evidence="4">Transmembrane protein</fullName>
    </recommendedName>
</protein>
<feature type="transmembrane region" description="Helical" evidence="1">
    <location>
        <begin position="334"/>
        <end position="355"/>
    </location>
</feature>
<sequence length="535" mass="56166">MSAPTMDAPPAAPRVGMRFVVEGPPIGALWRRALLRAVLVPLPVLAPLVALAPSRDHRFNLYWHGGLFRDDPLRIVPHTVDSLPGYLRLGNFRLFGRMLEKALDTAAYALSEVLGLPVNVGFRLVSFVSALLLCVAAVLLAESVVARGKLFRRPPSTVAAVVPFAVAAGFVAAGGSSPIVLFGGLYLASAALVLGVAAGLCRIDPDRPFRLWWAPLLMLGGAALAAFNEIACLALPLATVAVLARGALVLGLTPGRLFTGTPARALALVWLGFLPIFLAVRVVIQRYCAAGDCYKGSDVRLTADTVQALPVRAIDWLPPLMWRAATAGGSPRPWLGGTVLVVALVVLGLLAWHALRDLPRLSQVSGRAALALALTAGTLVAVGAAMGSLNADVQQLVTAGKWGWGWRDSAVTTTAGALLVVAGAHLVRRKWLIVTAVVLLAGAAAGSAAANKRQRDTTMATPAARLADRVAVEMADFDASPEGAARRCALRAEFLKLYADSPFSVRRFDESLEVAARQRADVAFCPGVTGGSGPR</sequence>
<reference evidence="2 3" key="1">
    <citation type="submission" date="2021-01" db="EMBL/GenBank/DDBJ databases">
        <title>Actinoplanes sp. nov. LDG1-01 isolated from lichen.</title>
        <authorList>
            <person name="Saeng-In P."/>
            <person name="Phongsopitanun W."/>
            <person name="Kanchanasin P."/>
            <person name="Yuki M."/>
            <person name="Kudo T."/>
            <person name="Ohkuma M."/>
            <person name="Tanasupawat S."/>
        </authorList>
    </citation>
    <scope>NUCLEOTIDE SEQUENCE [LARGE SCALE GENOMIC DNA]</scope>
    <source>
        <strain evidence="2 3">LDG1-01</strain>
    </source>
</reference>
<feature type="transmembrane region" description="Helical" evidence="1">
    <location>
        <begin position="432"/>
        <end position="450"/>
    </location>
</feature>
<accession>A0ABS1W5K3</accession>
<proteinExistence type="predicted"/>
<feature type="transmembrane region" description="Helical" evidence="1">
    <location>
        <begin position="367"/>
        <end position="389"/>
    </location>
</feature>
<feature type="transmembrane region" description="Helical" evidence="1">
    <location>
        <begin position="265"/>
        <end position="284"/>
    </location>
</feature>
<feature type="transmembrane region" description="Helical" evidence="1">
    <location>
        <begin position="233"/>
        <end position="253"/>
    </location>
</feature>
<keyword evidence="3" id="KW-1185">Reference proteome</keyword>
<evidence type="ECO:0000313" key="2">
    <source>
        <dbReference type="EMBL" id="MBL7262003.1"/>
    </source>
</evidence>
<feature type="transmembrane region" description="Helical" evidence="1">
    <location>
        <begin position="124"/>
        <end position="145"/>
    </location>
</feature>
<feature type="transmembrane region" description="Helical" evidence="1">
    <location>
        <begin position="409"/>
        <end position="427"/>
    </location>
</feature>
<dbReference type="RefSeq" id="WP_203078555.1">
    <property type="nucleotide sequence ID" value="NZ_JAENHO010000025.1"/>
</dbReference>
<feature type="transmembrane region" description="Helical" evidence="1">
    <location>
        <begin position="179"/>
        <end position="199"/>
    </location>
</feature>
<evidence type="ECO:0000256" key="1">
    <source>
        <dbReference type="SAM" id="Phobius"/>
    </source>
</evidence>